<organism evidence="1 2">
    <name type="scientific">Romanomermis culicivorax</name>
    <name type="common">Nematode worm</name>
    <dbReference type="NCBI Taxonomy" id="13658"/>
    <lineage>
        <taxon>Eukaryota</taxon>
        <taxon>Metazoa</taxon>
        <taxon>Ecdysozoa</taxon>
        <taxon>Nematoda</taxon>
        <taxon>Enoplea</taxon>
        <taxon>Dorylaimia</taxon>
        <taxon>Mermithida</taxon>
        <taxon>Mermithoidea</taxon>
        <taxon>Mermithidae</taxon>
        <taxon>Romanomermis</taxon>
    </lineage>
</organism>
<keyword evidence="1" id="KW-1185">Reference proteome</keyword>
<proteinExistence type="predicted"/>
<accession>A0A915KGH2</accession>
<evidence type="ECO:0000313" key="2">
    <source>
        <dbReference type="WBParaSite" id="nRc.2.0.1.t37480-RA"/>
    </source>
</evidence>
<sequence length="61" mass="7029">MSGSGPVPDPNFYEYRDRVMSLDQWVQADLCKDLPRVGVVFGSLKYLFRKRRSEVNGMIGF</sequence>
<name>A0A915KGH2_ROMCU</name>
<dbReference type="AlphaFoldDB" id="A0A915KGH2"/>
<protein>
    <submittedName>
        <fullName evidence="2">Uncharacterized protein</fullName>
    </submittedName>
</protein>
<dbReference type="Proteomes" id="UP000887565">
    <property type="component" value="Unplaced"/>
</dbReference>
<evidence type="ECO:0000313" key="1">
    <source>
        <dbReference type="Proteomes" id="UP000887565"/>
    </source>
</evidence>
<dbReference type="WBParaSite" id="nRc.2.0.1.t37480-RA">
    <property type="protein sequence ID" value="nRc.2.0.1.t37480-RA"/>
    <property type="gene ID" value="nRc.2.0.1.g37480"/>
</dbReference>
<reference evidence="2" key="1">
    <citation type="submission" date="2022-11" db="UniProtKB">
        <authorList>
            <consortium name="WormBaseParasite"/>
        </authorList>
    </citation>
    <scope>IDENTIFICATION</scope>
</reference>